<feature type="signal peptide" evidence="5">
    <location>
        <begin position="1"/>
        <end position="24"/>
    </location>
</feature>
<feature type="chain" id="PRO_5038662326" evidence="5">
    <location>
        <begin position="25"/>
        <end position="340"/>
    </location>
</feature>
<feature type="region of interest" description="Disordered" evidence="4">
    <location>
        <begin position="31"/>
        <end position="51"/>
    </location>
</feature>
<dbReference type="PROSITE" id="PS51257">
    <property type="entry name" value="PROKAR_LIPOPROTEIN"/>
    <property type="match status" value="1"/>
</dbReference>
<name>A0A2I1I6G7_9ACTO</name>
<protein>
    <submittedName>
        <fullName evidence="7">Sugar ABC transporter substrate-binding protein</fullName>
    </submittedName>
</protein>
<dbReference type="InterPro" id="IPR028082">
    <property type="entry name" value="Peripla_BP_I"/>
</dbReference>
<keyword evidence="3 5" id="KW-0732">Signal</keyword>
<dbReference type="InterPro" id="IPR025997">
    <property type="entry name" value="SBP_2_dom"/>
</dbReference>
<organism evidence="7 8">
    <name type="scientific">Schaalia turicensis</name>
    <dbReference type="NCBI Taxonomy" id="131111"/>
    <lineage>
        <taxon>Bacteria</taxon>
        <taxon>Bacillati</taxon>
        <taxon>Actinomycetota</taxon>
        <taxon>Actinomycetes</taxon>
        <taxon>Actinomycetales</taxon>
        <taxon>Actinomycetaceae</taxon>
        <taxon>Schaalia</taxon>
    </lineage>
</organism>
<accession>A0A2I1I6G7</accession>
<dbReference type="GO" id="GO:0030246">
    <property type="term" value="F:carbohydrate binding"/>
    <property type="evidence" value="ECO:0007669"/>
    <property type="project" value="UniProtKB-ARBA"/>
</dbReference>
<proteinExistence type="inferred from homology"/>
<dbReference type="Gene3D" id="3.40.50.2300">
    <property type="match status" value="2"/>
</dbReference>
<evidence type="ECO:0000259" key="6">
    <source>
        <dbReference type="Pfam" id="PF13407"/>
    </source>
</evidence>
<sequence>MSIRKKLGTTAVVTAAVLTLGACGGIDTGTGSNTPASGNATGSGASATLPESCSSDNPTIAVLLPNQTNPYYVAMKEGFETAGTDNGFTAEVQIADDDDAQQLAQAEAALQKKPCALALNPVKSEPAAAIVRAANDAGVPVFTVNVIVNEDALKAQNATIIQYLGADNKKGGIDTAKVVLEDMGTDTALNIGLVTEPDEVPVVIRDEGFQEAIVENPNAKVVASVDGNVKVTDSLDVTAAMLQGNPDMNVIFASTGPAAQGAIEAVKASGRDVKVYGFCAPEITTTDAYPACVAQEPADYGKRVVEQIAAYVKGETVESEILRPLKMFRNGETPAAGEVG</sequence>
<dbReference type="OrthoDB" id="9813037at2"/>
<dbReference type="EMBL" id="PKKJ01000001">
    <property type="protein sequence ID" value="PKY66725.1"/>
    <property type="molecule type" value="Genomic_DNA"/>
</dbReference>
<evidence type="ECO:0000256" key="2">
    <source>
        <dbReference type="ARBA" id="ARBA00007639"/>
    </source>
</evidence>
<evidence type="ECO:0000256" key="4">
    <source>
        <dbReference type="SAM" id="MobiDB-lite"/>
    </source>
</evidence>
<dbReference type="PANTHER" id="PTHR46847:SF1">
    <property type="entry name" value="D-ALLOSE-BINDING PERIPLASMIC PROTEIN-RELATED"/>
    <property type="match status" value="1"/>
</dbReference>
<reference evidence="7 8" key="1">
    <citation type="submission" date="2017-12" db="EMBL/GenBank/DDBJ databases">
        <title>Phylogenetic diversity of female urinary microbiome.</title>
        <authorList>
            <person name="Thomas-White K."/>
            <person name="Wolfe A.J."/>
        </authorList>
    </citation>
    <scope>NUCLEOTIDE SEQUENCE [LARGE SCALE GENOMIC DNA]</scope>
    <source>
        <strain evidence="7 8">UMB0250</strain>
    </source>
</reference>
<dbReference type="Proteomes" id="UP000234545">
    <property type="component" value="Unassembled WGS sequence"/>
</dbReference>
<dbReference type="RefSeq" id="WP_101627251.1">
    <property type="nucleotide sequence ID" value="NZ_PKKJ01000001.1"/>
</dbReference>
<evidence type="ECO:0000256" key="5">
    <source>
        <dbReference type="SAM" id="SignalP"/>
    </source>
</evidence>
<feature type="compositionally biased region" description="Low complexity" evidence="4">
    <location>
        <begin position="34"/>
        <end position="48"/>
    </location>
</feature>
<evidence type="ECO:0000313" key="8">
    <source>
        <dbReference type="Proteomes" id="UP000234545"/>
    </source>
</evidence>
<dbReference type="GO" id="GO:0030313">
    <property type="term" value="C:cell envelope"/>
    <property type="evidence" value="ECO:0007669"/>
    <property type="project" value="UniProtKB-SubCell"/>
</dbReference>
<evidence type="ECO:0000256" key="1">
    <source>
        <dbReference type="ARBA" id="ARBA00004196"/>
    </source>
</evidence>
<comment type="caution">
    <text evidence="7">The sequence shown here is derived from an EMBL/GenBank/DDBJ whole genome shotgun (WGS) entry which is preliminary data.</text>
</comment>
<feature type="domain" description="Periplasmic binding protein" evidence="6">
    <location>
        <begin position="60"/>
        <end position="315"/>
    </location>
</feature>
<evidence type="ECO:0000256" key="3">
    <source>
        <dbReference type="ARBA" id="ARBA00022729"/>
    </source>
</evidence>
<dbReference type="SUPFAM" id="SSF53822">
    <property type="entry name" value="Periplasmic binding protein-like I"/>
    <property type="match status" value="1"/>
</dbReference>
<comment type="subcellular location">
    <subcellularLocation>
        <location evidence="1">Cell envelope</location>
    </subcellularLocation>
</comment>
<dbReference type="AlphaFoldDB" id="A0A2I1I6G7"/>
<dbReference type="Pfam" id="PF13407">
    <property type="entry name" value="Peripla_BP_4"/>
    <property type="match status" value="1"/>
</dbReference>
<dbReference type="PANTHER" id="PTHR46847">
    <property type="entry name" value="D-ALLOSE-BINDING PERIPLASMIC PROTEIN-RELATED"/>
    <property type="match status" value="1"/>
</dbReference>
<gene>
    <name evidence="7" type="ORF">CYJ25_00275</name>
</gene>
<evidence type="ECO:0000313" key="7">
    <source>
        <dbReference type="EMBL" id="PKY66725.1"/>
    </source>
</evidence>
<comment type="similarity">
    <text evidence="2">Belongs to the bacterial solute-binding protein 2 family.</text>
</comment>